<evidence type="ECO:0000256" key="1">
    <source>
        <dbReference type="SAM" id="Phobius"/>
    </source>
</evidence>
<keyword evidence="3" id="KW-1185">Reference proteome</keyword>
<comment type="caution">
    <text evidence="2">The sequence shown here is derived from an EMBL/GenBank/DDBJ whole genome shotgun (WGS) entry which is preliminary data.</text>
</comment>
<dbReference type="AlphaFoldDB" id="A0A7Z0CJV3"/>
<keyword evidence="1" id="KW-1133">Transmembrane helix</keyword>
<dbReference type="EMBL" id="JACBZO010000001">
    <property type="protein sequence ID" value="NYI41177.1"/>
    <property type="molecule type" value="Genomic_DNA"/>
</dbReference>
<accession>A0A7Z0CJV3</accession>
<evidence type="ECO:0000313" key="3">
    <source>
        <dbReference type="Proteomes" id="UP000547973"/>
    </source>
</evidence>
<gene>
    <name evidence="2" type="ORF">BKA03_001296</name>
</gene>
<feature type="transmembrane region" description="Helical" evidence="1">
    <location>
        <begin position="7"/>
        <end position="30"/>
    </location>
</feature>
<dbReference type="RefSeq" id="WP_062074987.1">
    <property type="nucleotide sequence ID" value="NZ_BBRC01000005.1"/>
</dbReference>
<dbReference type="OrthoDB" id="5142265at2"/>
<protein>
    <submittedName>
        <fullName evidence="2">Uncharacterized protein</fullName>
    </submittedName>
</protein>
<feature type="transmembrane region" description="Helical" evidence="1">
    <location>
        <begin position="207"/>
        <end position="228"/>
    </location>
</feature>
<feature type="transmembrane region" description="Helical" evidence="1">
    <location>
        <begin position="184"/>
        <end position="200"/>
    </location>
</feature>
<feature type="transmembrane region" description="Helical" evidence="1">
    <location>
        <begin position="264"/>
        <end position="283"/>
    </location>
</feature>
<dbReference type="Proteomes" id="UP000547973">
    <property type="component" value="Unassembled WGS sequence"/>
</dbReference>
<sequence>MKALRTFVSAIAILAGAALVVAWCGAWLLLSAVDDGVVARTMVQTALATPAVTARIGDDLMSRTTESLSGLGIDLTAIGADGAVRTALVKWTQSDDFKQTVLDQVDAAREKLHEELASRDRPQGPFTVSINVSATVNKRLGEIPVVGSQIPNVAVAPVQVELVSADSFNKARTAYSRLEFAKRYFLWIGGALIVVGLLVSTRRRYVIAKFLIAVGAMALGLVVIVTVATPERLASGLPGGDQGTWGQLAIQAFSDAALPAMRRTIAIIGAVAIAAGALMVMILKSFSSARR</sequence>
<keyword evidence="1" id="KW-0812">Transmembrane</keyword>
<proteinExistence type="predicted"/>
<organism evidence="2 3">
    <name type="scientific">Demequina lutea</name>
    <dbReference type="NCBI Taxonomy" id="431489"/>
    <lineage>
        <taxon>Bacteria</taxon>
        <taxon>Bacillati</taxon>
        <taxon>Actinomycetota</taxon>
        <taxon>Actinomycetes</taxon>
        <taxon>Micrococcales</taxon>
        <taxon>Demequinaceae</taxon>
        <taxon>Demequina</taxon>
    </lineage>
</organism>
<name>A0A7Z0CJV3_9MICO</name>
<keyword evidence="1" id="KW-0472">Membrane</keyword>
<reference evidence="2 3" key="1">
    <citation type="submission" date="2020-07" db="EMBL/GenBank/DDBJ databases">
        <title>Sequencing the genomes of 1000 actinobacteria strains.</title>
        <authorList>
            <person name="Klenk H.-P."/>
        </authorList>
    </citation>
    <scope>NUCLEOTIDE SEQUENCE [LARGE SCALE GENOMIC DNA]</scope>
    <source>
        <strain evidence="2 3">DSM 19970</strain>
    </source>
</reference>
<evidence type="ECO:0000313" key="2">
    <source>
        <dbReference type="EMBL" id="NYI41177.1"/>
    </source>
</evidence>